<dbReference type="InterPro" id="IPR011933">
    <property type="entry name" value="Double_TM_dom"/>
</dbReference>
<feature type="transmembrane region" description="Helical" evidence="1">
    <location>
        <begin position="620"/>
        <end position="642"/>
    </location>
</feature>
<evidence type="ECO:0000313" key="4">
    <source>
        <dbReference type="Proteomes" id="UP000247681"/>
    </source>
</evidence>
<accession>A0A2V4BYG4</accession>
<gene>
    <name evidence="3" type="ORF">DMB68_19445</name>
</gene>
<dbReference type="InterPro" id="IPR029062">
    <property type="entry name" value="Class_I_gatase-like"/>
</dbReference>
<evidence type="ECO:0000259" key="2">
    <source>
        <dbReference type="Pfam" id="PF07584"/>
    </source>
</evidence>
<dbReference type="Gene3D" id="3.40.50.410">
    <property type="entry name" value="von Willebrand factor, type A domain"/>
    <property type="match status" value="1"/>
</dbReference>
<dbReference type="SUPFAM" id="SSF52317">
    <property type="entry name" value="Class I glutamine amidotransferase-like"/>
    <property type="match status" value="1"/>
</dbReference>
<dbReference type="SUPFAM" id="SSF53300">
    <property type="entry name" value="vWA-like"/>
    <property type="match status" value="1"/>
</dbReference>
<dbReference type="InterPro" id="IPR036465">
    <property type="entry name" value="vWFA_dom_sf"/>
</dbReference>
<keyword evidence="1" id="KW-0812">Transmembrane</keyword>
<feature type="domain" description="Aerotolerance regulator N-terminal" evidence="2">
    <location>
        <begin position="1"/>
        <end position="76"/>
    </location>
</feature>
<proteinExistence type="predicted"/>
<dbReference type="Pfam" id="PF07584">
    <property type="entry name" value="BatA"/>
    <property type="match status" value="1"/>
</dbReference>
<reference evidence="3 4" key="1">
    <citation type="submission" date="2018-05" db="EMBL/GenBank/DDBJ databases">
        <title>Flavobacterium sp. strain IMCC34758, incomplete genome.</title>
        <authorList>
            <person name="Joung Y."/>
        </authorList>
    </citation>
    <scope>NUCLEOTIDE SEQUENCE [LARGE SCALE GENOMIC DNA]</scope>
    <source>
        <strain evidence="3 4">IMCC34758</strain>
    </source>
</reference>
<protein>
    <recommendedName>
        <fullName evidence="2">Aerotolerance regulator N-terminal domain-containing protein</fullName>
    </recommendedName>
</protein>
<sequence length="643" mass="72932">MHFKHPEILYFLFLLIVPILVHLFQLRRFKTSYFTNVRFLKELAVQTRKSSKIKKRLLLATRLLLLTCAIIAFAQPFFEAKDSKNASNEMYIVLDNSFSMQAKGKKGELLKRAVQELLENTPENAQFSLLTNTENFWNTDIKSAKSSLQNLNYSATPFELSAIMAKIKAHKSAHKKDIVIITDAVGLAEKEVKNIDSEEKPYFIISEAEQKNNISIDSVFINQTLENFYEIGINLSAYGEDFKPVSTALYNQNKLIAKTIINFDSNKKKKINFTIPKEAFHGYVIIEDNGLSYDNKLFFSISKAKKTNVISIGEPEKSSFLSRIYTPAEFNYNNYSISSLDYNSLEKQNTIILNELTDVPQALQTTLKAFVSKGGNLVVIPSEKSSASNLNTFLGNFGKIQFNNLKPESKLITKINFDHPLFSDVFENKITNFQYPKTNSSFDISSPYPAVLSYEDQSPFVTMIQNPVAGITVFSAPINSINSNFQQSPLIVPLFYKMGQNNQKTGVNALTIGNNQPYFVDVLLSKDAILEVKGTDDSFIPIQQILNNKVKLTFNDFPETAGNYSVFDKKESVENLSFNYKRSESDLSQVNTNVVSDFKTADTISTIFNTLQTERTDSQIWKWFVIFALLFLALEMAIIKFVK</sequence>
<organism evidence="3 4">
    <name type="scientific">Flavobacterium hydrophilum</name>
    <dbReference type="NCBI Taxonomy" id="2211445"/>
    <lineage>
        <taxon>Bacteria</taxon>
        <taxon>Pseudomonadati</taxon>
        <taxon>Bacteroidota</taxon>
        <taxon>Flavobacteriia</taxon>
        <taxon>Flavobacteriales</taxon>
        <taxon>Flavobacteriaceae</taxon>
        <taxon>Flavobacterium</taxon>
    </lineage>
</organism>
<dbReference type="NCBIfam" id="TIGR02226">
    <property type="entry name" value="two_anch"/>
    <property type="match status" value="1"/>
</dbReference>
<evidence type="ECO:0000256" key="1">
    <source>
        <dbReference type="SAM" id="Phobius"/>
    </source>
</evidence>
<dbReference type="OrthoDB" id="9810200at2"/>
<keyword evidence="4" id="KW-1185">Reference proteome</keyword>
<dbReference type="Proteomes" id="UP000247681">
    <property type="component" value="Unassembled WGS sequence"/>
</dbReference>
<dbReference type="PANTHER" id="PTHR37464:SF1">
    <property type="entry name" value="BLL2463 PROTEIN"/>
    <property type="match status" value="1"/>
</dbReference>
<feature type="transmembrane region" description="Helical" evidence="1">
    <location>
        <begin position="6"/>
        <end position="24"/>
    </location>
</feature>
<feature type="transmembrane region" description="Helical" evidence="1">
    <location>
        <begin position="57"/>
        <end position="78"/>
    </location>
</feature>
<name>A0A2V4BYG4_9FLAO</name>
<evidence type="ECO:0000313" key="3">
    <source>
        <dbReference type="EMBL" id="PXY43757.1"/>
    </source>
</evidence>
<dbReference type="EMBL" id="QJHL01000005">
    <property type="protein sequence ID" value="PXY43757.1"/>
    <property type="molecule type" value="Genomic_DNA"/>
</dbReference>
<dbReference type="RefSeq" id="WP_110348299.1">
    <property type="nucleotide sequence ID" value="NZ_QJHL01000005.1"/>
</dbReference>
<dbReference type="InterPro" id="IPR024163">
    <property type="entry name" value="Aerotolerance_reg_N"/>
</dbReference>
<keyword evidence="1" id="KW-1133">Transmembrane helix</keyword>
<dbReference type="AlphaFoldDB" id="A0A2V4BYG4"/>
<comment type="caution">
    <text evidence="3">The sequence shown here is derived from an EMBL/GenBank/DDBJ whole genome shotgun (WGS) entry which is preliminary data.</text>
</comment>
<dbReference type="PANTHER" id="PTHR37464">
    <property type="entry name" value="BLL2463 PROTEIN"/>
    <property type="match status" value="1"/>
</dbReference>
<keyword evidence="1" id="KW-0472">Membrane</keyword>